<evidence type="ECO:0000313" key="3">
    <source>
        <dbReference type="Proteomes" id="UP000053259"/>
    </source>
</evidence>
<protein>
    <submittedName>
        <fullName evidence="2">Uncharacterized protein</fullName>
    </submittedName>
</protein>
<sequence>MAWEDIAKATTELAAKKEAKENKKVEREKKKAETEARKAEQEAKTAEKEARKRKACSAVAEEVSKPSIKLLRMGEMLDPTVL</sequence>
<dbReference type="HOGENOM" id="CLU_2560043_0_0_1"/>
<dbReference type="AlphaFoldDB" id="A0A0D2AHW3"/>
<dbReference type="EMBL" id="KN847660">
    <property type="protein sequence ID" value="KIV98488.1"/>
    <property type="molecule type" value="Genomic_DNA"/>
</dbReference>
<dbReference type="InParanoid" id="A0A0D2AHW3"/>
<reference evidence="2 3" key="1">
    <citation type="submission" date="2015-01" db="EMBL/GenBank/DDBJ databases">
        <title>The Genome Sequence of Ochroconis gallopava CBS43764.</title>
        <authorList>
            <consortium name="The Broad Institute Genomics Platform"/>
            <person name="Cuomo C."/>
            <person name="de Hoog S."/>
            <person name="Gorbushina A."/>
            <person name="Stielow B."/>
            <person name="Teixiera M."/>
            <person name="Abouelleil A."/>
            <person name="Chapman S.B."/>
            <person name="Priest M."/>
            <person name="Young S.K."/>
            <person name="Wortman J."/>
            <person name="Nusbaum C."/>
            <person name="Birren B."/>
        </authorList>
    </citation>
    <scope>NUCLEOTIDE SEQUENCE [LARGE SCALE GENOMIC DNA]</scope>
    <source>
        <strain evidence="2 3">CBS 43764</strain>
    </source>
</reference>
<dbReference type="VEuPathDB" id="FungiDB:PV09_09705"/>
<feature type="compositionally biased region" description="Basic and acidic residues" evidence="1">
    <location>
        <begin position="17"/>
        <end position="50"/>
    </location>
</feature>
<proteinExistence type="predicted"/>
<evidence type="ECO:0000256" key="1">
    <source>
        <dbReference type="SAM" id="MobiDB-lite"/>
    </source>
</evidence>
<keyword evidence="3" id="KW-1185">Reference proteome</keyword>
<name>A0A0D2AHW3_9PEZI</name>
<dbReference type="RefSeq" id="XP_016208358.1">
    <property type="nucleotide sequence ID" value="XM_016363816.1"/>
</dbReference>
<dbReference type="GeneID" id="27317678"/>
<gene>
    <name evidence="2" type="ORF">PV09_09705</name>
</gene>
<feature type="region of interest" description="Disordered" evidence="1">
    <location>
        <begin position="17"/>
        <end position="52"/>
    </location>
</feature>
<organism evidence="2 3">
    <name type="scientific">Verruconis gallopava</name>
    <dbReference type="NCBI Taxonomy" id="253628"/>
    <lineage>
        <taxon>Eukaryota</taxon>
        <taxon>Fungi</taxon>
        <taxon>Dikarya</taxon>
        <taxon>Ascomycota</taxon>
        <taxon>Pezizomycotina</taxon>
        <taxon>Dothideomycetes</taxon>
        <taxon>Pleosporomycetidae</taxon>
        <taxon>Venturiales</taxon>
        <taxon>Sympoventuriaceae</taxon>
        <taxon>Verruconis</taxon>
    </lineage>
</organism>
<accession>A0A0D2AHW3</accession>
<dbReference type="Proteomes" id="UP000053259">
    <property type="component" value="Unassembled WGS sequence"/>
</dbReference>
<evidence type="ECO:0000313" key="2">
    <source>
        <dbReference type="EMBL" id="KIV98488.1"/>
    </source>
</evidence>